<comment type="pathway">
    <text evidence="7">Quinol/quinone metabolism; menaquinone biosynthesis.</text>
</comment>
<dbReference type="GO" id="GO:0043748">
    <property type="term" value="F:O-succinylbenzoate synthase activity"/>
    <property type="evidence" value="ECO:0007669"/>
    <property type="project" value="UniProtKB-EC"/>
</dbReference>
<dbReference type="InterPro" id="IPR036849">
    <property type="entry name" value="Enolase-like_C_sf"/>
</dbReference>
<evidence type="ECO:0000256" key="3">
    <source>
        <dbReference type="ARBA" id="ARBA00022723"/>
    </source>
</evidence>
<name>A0ABT7KZY8_9BACI</name>
<proteinExistence type="inferred from homology"/>
<dbReference type="Gene3D" id="3.30.390.10">
    <property type="entry name" value="Enolase-like, N-terminal domain"/>
    <property type="match status" value="1"/>
</dbReference>
<evidence type="ECO:0000256" key="4">
    <source>
        <dbReference type="ARBA" id="ARBA00022842"/>
    </source>
</evidence>
<comment type="catalytic activity">
    <reaction evidence="7">
        <text>(1R,6R)-6-hydroxy-2-succinyl-cyclohexa-2,4-diene-1-carboxylate = 2-succinylbenzoate + H2O</text>
        <dbReference type="Rhea" id="RHEA:10196"/>
        <dbReference type="ChEBI" id="CHEBI:15377"/>
        <dbReference type="ChEBI" id="CHEBI:18325"/>
        <dbReference type="ChEBI" id="CHEBI:58689"/>
        <dbReference type="EC" id="4.2.1.113"/>
    </reaction>
</comment>
<organism evidence="9 10">
    <name type="scientific">Aquibacillus rhizosphaerae</name>
    <dbReference type="NCBI Taxonomy" id="3051431"/>
    <lineage>
        <taxon>Bacteria</taxon>
        <taxon>Bacillati</taxon>
        <taxon>Bacillota</taxon>
        <taxon>Bacilli</taxon>
        <taxon>Bacillales</taxon>
        <taxon>Bacillaceae</taxon>
        <taxon>Aquibacillus</taxon>
    </lineage>
</organism>
<dbReference type="InterPro" id="IPR013342">
    <property type="entry name" value="Mandelate_racemase_C"/>
</dbReference>
<keyword evidence="4 7" id="KW-0460">Magnesium</keyword>
<dbReference type="SUPFAM" id="SSF54826">
    <property type="entry name" value="Enolase N-terminal domain-like"/>
    <property type="match status" value="1"/>
</dbReference>
<evidence type="ECO:0000313" key="9">
    <source>
        <dbReference type="EMBL" id="MDL4839103.1"/>
    </source>
</evidence>
<feature type="domain" description="Mandelate racemase/muconate lactonizing enzyme C-terminal" evidence="8">
    <location>
        <begin position="147"/>
        <end position="239"/>
    </location>
</feature>
<dbReference type="SMART" id="SM00922">
    <property type="entry name" value="MR_MLE"/>
    <property type="match status" value="1"/>
</dbReference>
<dbReference type="CDD" id="cd03317">
    <property type="entry name" value="NAAAR"/>
    <property type="match status" value="1"/>
</dbReference>
<dbReference type="InterPro" id="IPR029065">
    <property type="entry name" value="Enolase_C-like"/>
</dbReference>
<comment type="pathway">
    <text evidence="7">Quinol/quinone metabolism; 1,4-dihydroxy-2-naphthoate biosynthesis; 1,4-dihydroxy-2-naphthoate from chorismate: step 4/7.</text>
</comment>
<evidence type="ECO:0000313" key="10">
    <source>
        <dbReference type="Proteomes" id="UP001235343"/>
    </source>
</evidence>
<feature type="binding site" evidence="7">
    <location>
        <position position="218"/>
    </location>
    <ligand>
        <name>Mg(2+)</name>
        <dbReference type="ChEBI" id="CHEBI:18420"/>
    </ligand>
</feature>
<sequence length="373" mass="41744">MNAPISIQTVILHRLVMQLKHPFTTNIGDFQKKDFFIVEVIDSNGLSGYGETAAFPSPWYTEETTMTTQHVMESFLIPLLMNKPITHPDQVSQRFQVVRRNNMAKAAIEGAVWDLYAKINDVPLAVAIGGTKQAVDVGVAIGVQASIPELLHLIDTYVAQGYKRVKLKIKPGWDVHVLKQVRQQFPNLAIMADANSAYTLKDIDLLKQIDDLDLLMIEQPLAHNDFLDHATLQRELSTPICLDESIHTFSDVRLAIELGSCKIISMKLARVGGITEAKKIHDYCQEHHVPVWCGGMLEAGVGRAHSLAIATLPQFQFPGDTSASSKYWEHDIIQPEVKMTDGQVRIPNQPGIGHDINWDAITRYRIDKKVIKN</sequence>
<protein>
    <recommendedName>
        <fullName evidence="6 7">o-succinylbenzoate synthase</fullName>
        <shortName evidence="7">OSB synthase</shortName>
        <shortName evidence="7">OSBS</shortName>
        <ecNumber evidence="6 7">4.2.1.113</ecNumber>
    </recommendedName>
    <alternativeName>
        <fullName evidence="7">4-(2'-carboxyphenyl)-4-oxybutyric acid synthase</fullName>
    </alternativeName>
    <alternativeName>
        <fullName evidence="7">o-succinylbenzoic acid synthase</fullName>
    </alternativeName>
</protein>
<dbReference type="SUPFAM" id="SSF51604">
    <property type="entry name" value="Enolase C-terminal domain-like"/>
    <property type="match status" value="1"/>
</dbReference>
<reference evidence="9 10" key="1">
    <citation type="submission" date="2023-06" db="EMBL/GenBank/DDBJ databases">
        <title>Aquibacillus rhizosphaerae LR5S19.</title>
        <authorList>
            <person name="Sun J.-Q."/>
        </authorList>
    </citation>
    <scope>NUCLEOTIDE SEQUENCE [LARGE SCALE GENOMIC DNA]</scope>
    <source>
        <strain evidence="9 10">LR5S19</strain>
    </source>
</reference>
<dbReference type="NCBIfam" id="TIGR01928">
    <property type="entry name" value="menC_lowGC_arch"/>
    <property type="match status" value="1"/>
</dbReference>
<keyword evidence="3 7" id="KW-0479">Metal-binding</keyword>
<dbReference type="SFLD" id="SFLDF00009">
    <property type="entry name" value="o-succinylbenzoate_synthase"/>
    <property type="match status" value="1"/>
</dbReference>
<feature type="active site" description="Proton acceptor" evidence="7">
    <location>
        <position position="267"/>
    </location>
</feature>
<dbReference type="PANTHER" id="PTHR48073:SF5">
    <property type="entry name" value="O-SUCCINYLBENZOATE SYNTHASE"/>
    <property type="match status" value="1"/>
</dbReference>
<dbReference type="Proteomes" id="UP001235343">
    <property type="component" value="Unassembled WGS sequence"/>
</dbReference>
<comment type="caution">
    <text evidence="9">The sequence shown here is derived from an EMBL/GenBank/DDBJ whole genome shotgun (WGS) entry which is preliminary data.</text>
</comment>
<dbReference type="InterPro" id="IPR013341">
    <property type="entry name" value="Mandelate_racemase_N_dom"/>
</dbReference>
<dbReference type="Gene3D" id="3.20.20.120">
    <property type="entry name" value="Enolase-like C-terminal domain"/>
    <property type="match status" value="1"/>
</dbReference>
<keyword evidence="5 7" id="KW-0456">Lyase</keyword>
<dbReference type="PANTHER" id="PTHR48073">
    <property type="entry name" value="O-SUCCINYLBENZOATE SYNTHASE-RELATED"/>
    <property type="match status" value="1"/>
</dbReference>
<feature type="binding site" evidence="7">
    <location>
        <position position="243"/>
    </location>
    <ligand>
        <name>Mg(2+)</name>
        <dbReference type="ChEBI" id="CHEBI:18420"/>
    </ligand>
</feature>
<keyword evidence="2 7" id="KW-0474">Menaquinone biosynthesis</keyword>
<accession>A0ABT7KZY8</accession>
<evidence type="ECO:0000256" key="5">
    <source>
        <dbReference type="ARBA" id="ARBA00023239"/>
    </source>
</evidence>
<dbReference type="HAMAP" id="MF_01933">
    <property type="entry name" value="MenC_2"/>
    <property type="match status" value="1"/>
</dbReference>
<dbReference type="InterPro" id="IPR029017">
    <property type="entry name" value="Enolase-like_N"/>
</dbReference>
<comment type="function">
    <text evidence="7">Converts 2-succinyl-6-hydroxy-2,4-cyclohexadiene-1-carboxylate (SHCHC) to 2-succinylbenzoate (OSB).</text>
</comment>
<evidence type="ECO:0000256" key="7">
    <source>
        <dbReference type="HAMAP-Rule" id="MF_01933"/>
    </source>
</evidence>
<dbReference type="EMBL" id="JASTZU010000008">
    <property type="protein sequence ID" value="MDL4839103.1"/>
    <property type="molecule type" value="Genomic_DNA"/>
</dbReference>
<gene>
    <name evidence="7 9" type="primary">menC</name>
    <name evidence="9" type="ORF">QQS35_01320</name>
</gene>
<feature type="active site" description="Proton donor" evidence="7">
    <location>
        <position position="168"/>
    </location>
</feature>
<comment type="cofactor">
    <cofactor evidence="1 7">
        <name>a divalent metal cation</name>
        <dbReference type="ChEBI" id="CHEBI:60240"/>
    </cofactor>
</comment>
<evidence type="ECO:0000259" key="8">
    <source>
        <dbReference type="SMART" id="SM00922"/>
    </source>
</evidence>
<dbReference type="InterPro" id="IPR047585">
    <property type="entry name" value="MenC"/>
</dbReference>
<dbReference type="RefSeq" id="WP_285929922.1">
    <property type="nucleotide sequence ID" value="NZ_JASTZU010000008.1"/>
</dbReference>
<evidence type="ECO:0000256" key="2">
    <source>
        <dbReference type="ARBA" id="ARBA00022428"/>
    </source>
</evidence>
<dbReference type="SFLD" id="SFLDS00001">
    <property type="entry name" value="Enolase"/>
    <property type="match status" value="1"/>
</dbReference>
<evidence type="ECO:0000256" key="1">
    <source>
        <dbReference type="ARBA" id="ARBA00001968"/>
    </source>
</evidence>
<dbReference type="EC" id="4.2.1.113" evidence="6 7"/>
<evidence type="ECO:0000256" key="6">
    <source>
        <dbReference type="ARBA" id="ARBA00029491"/>
    </source>
</evidence>
<dbReference type="SFLD" id="SFLDG00180">
    <property type="entry name" value="muconate_cycloisomerase"/>
    <property type="match status" value="1"/>
</dbReference>
<dbReference type="Pfam" id="PF02746">
    <property type="entry name" value="MR_MLE_N"/>
    <property type="match status" value="1"/>
</dbReference>
<keyword evidence="10" id="KW-1185">Reference proteome</keyword>
<feature type="binding site" evidence="7">
    <location>
        <position position="193"/>
    </location>
    <ligand>
        <name>Mg(2+)</name>
        <dbReference type="ChEBI" id="CHEBI:18420"/>
    </ligand>
</feature>
<dbReference type="InterPro" id="IPR010197">
    <property type="entry name" value="OSBS/NAAAR"/>
</dbReference>
<dbReference type="Pfam" id="PF13378">
    <property type="entry name" value="MR_MLE_C"/>
    <property type="match status" value="1"/>
</dbReference>
<comment type="similarity">
    <text evidence="7">Belongs to the mandelate racemase/muconate lactonizing enzyme family. MenC type 2 subfamily.</text>
</comment>